<dbReference type="InterPro" id="IPR045114">
    <property type="entry name" value="Csn12-like"/>
</dbReference>
<dbReference type="AlphaFoldDB" id="A0A3M7MC40"/>
<dbReference type="GO" id="GO:0003723">
    <property type="term" value="F:RNA binding"/>
    <property type="evidence" value="ECO:0007669"/>
    <property type="project" value="InterPro"/>
</dbReference>
<dbReference type="EMBL" id="KE747829">
    <property type="protein sequence ID" value="RMZ72032.1"/>
    <property type="molecule type" value="Genomic_DNA"/>
</dbReference>
<keyword evidence="2" id="KW-1185">Reference proteome</keyword>
<dbReference type="PANTHER" id="PTHR12732">
    <property type="entry name" value="UNCHARACTERIZED PROTEASOME COMPONENT REGION PCI-CONTAINING"/>
    <property type="match status" value="1"/>
</dbReference>
<gene>
    <name evidence="1" type="ORF">GMOD_00007021</name>
</gene>
<dbReference type="InterPro" id="IPR036388">
    <property type="entry name" value="WH-like_DNA-bd_sf"/>
</dbReference>
<name>A0A3M7MC40_9PLEO</name>
<protein>
    <submittedName>
        <fullName evidence="1">Cop9 signalosome complex subunit 12</fullName>
    </submittedName>
</protein>
<dbReference type="Proteomes" id="UP000265663">
    <property type="component" value="Unassembled WGS sequence"/>
</dbReference>
<evidence type="ECO:0000313" key="2">
    <source>
        <dbReference type="Proteomes" id="UP000265663"/>
    </source>
</evidence>
<accession>A0A3M7MC40</accession>
<dbReference type="Gene3D" id="1.10.10.10">
    <property type="entry name" value="Winged helix-like DNA-binding domain superfamily/Winged helix DNA-binding domain"/>
    <property type="match status" value="1"/>
</dbReference>
<dbReference type="GO" id="GO:0003690">
    <property type="term" value="F:double-stranded DNA binding"/>
    <property type="evidence" value="ECO:0007669"/>
    <property type="project" value="InterPro"/>
</dbReference>
<reference evidence="1 2" key="1">
    <citation type="journal article" date="2014" name="PLoS ONE">
        <title>De novo Genome Assembly of the Fungal Plant Pathogen Pyrenophora semeniperda.</title>
        <authorList>
            <person name="Soliai M.M."/>
            <person name="Meyer S.E."/>
            <person name="Udall J.A."/>
            <person name="Elzinga D.E."/>
            <person name="Hermansen R.A."/>
            <person name="Bodily P.M."/>
            <person name="Hart A.A."/>
            <person name="Coleman C.E."/>
        </authorList>
    </citation>
    <scope>NUCLEOTIDE SEQUENCE [LARGE SCALE GENOMIC DNA]</scope>
    <source>
        <strain evidence="1 2">CCB06</strain>
        <tissue evidence="1">Mycelium</tissue>
    </source>
</reference>
<dbReference type="OrthoDB" id="5404651at2759"/>
<organism evidence="1 2">
    <name type="scientific">Pyrenophora seminiperda CCB06</name>
    <dbReference type="NCBI Taxonomy" id="1302712"/>
    <lineage>
        <taxon>Eukaryota</taxon>
        <taxon>Fungi</taxon>
        <taxon>Dikarya</taxon>
        <taxon>Ascomycota</taxon>
        <taxon>Pezizomycotina</taxon>
        <taxon>Dothideomycetes</taxon>
        <taxon>Pleosporomycetidae</taxon>
        <taxon>Pleosporales</taxon>
        <taxon>Pleosporineae</taxon>
        <taxon>Pleosporaceae</taxon>
        <taxon>Pyrenophora</taxon>
    </lineage>
</organism>
<dbReference type="PANTHER" id="PTHR12732:SF8">
    <property type="entry name" value="NUCLEAR MRNA EXPORT PROTEIN THP1"/>
    <property type="match status" value="1"/>
</dbReference>
<proteinExistence type="predicted"/>
<evidence type="ECO:0000313" key="1">
    <source>
        <dbReference type="EMBL" id="RMZ72032.1"/>
    </source>
</evidence>
<sequence>MLPWFDPPQQPTTASVAMSFVRSLNDVETRLCTAVNVAIQKGDAHQLQSIVLLEPGEGGVWPPDYQELVGSLRTNYPYEDEESDQRLEDLVRRVVTETAESEDEEGRPIQSWGALVTFLVGWMTFLRDVEIDDLVLVFELMTELQSRANSALQHPTKGIMMLPTIMYYAKVFARVAIGLDKRPDLAQELMFEVDEDGQRESLPEKAANIVRQAFIICLNDRYTVPGGIKDGKPDGKKVGIYKMANICLRTLFQADKLGSCETIFNNISNSSPPLHIYPAADRITYLYYLGRYQFSNANFYAAQLVLELAYRGCHQQCLRQRRLIAVLLVAANIILGRIPNDIIYSDPACRGFREVFQPLTHAIRKGDLETFRRITNLDLTHPSSSFMIEYRVFYPIGNYCEPLVWRSLLRKIFILNAQVGDKTNAAALLDLHACAHIFQHLETRSLIKNAALAAQAHDPRRNMGHLYQDYAATIKSTYVDPDFEGLPDVVPYTHQYDELEMECICGSLITQGYINAYIAQAKQKMAVQGVKGGNVDQGFYLPWKVNKENNDDEVVGWKKEANGGDGGKVVRLTFAAPAGS</sequence>
<dbReference type="SMART" id="SM00753">
    <property type="entry name" value="PAM"/>
    <property type="match status" value="1"/>
</dbReference>